<name>J4UFJ0_TRIAS</name>
<dbReference type="EMBL" id="ALBS01000126">
    <property type="protein sequence ID" value="EJT50140.1"/>
    <property type="molecule type" value="Genomic_DNA"/>
</dbReference>
<evidence type="ECO:0000256" key="1">
    <source>
        <dbReference type="SAM" id="MobiDB-lite"/>
    </source>
</evidence>
<gene>
    <name evidence="2" type="ORF">A1Q1_00607</name>
</gene>
<evidence type="ECO:0000313" key="3">
    <source>
        <dbReference type="Proteomes" id="UP000002748"/>
    </source>
</evidence>
<dbReference type="AlphaFoldDB" id="J4UFJ0"/>
<proteinExistence type="predicted"/>
<reference evidence="2 3" key="1">
    <citation type="journal article" date="2012" name="Eukaryot. Cell">
        <title>Draft genome sequence of CBS 2479, the standard type strain of Trichosporon asahii.</title>
        <authorList>
            <person name="Yang R.Y."/>
            <person name="Li H.T."/>
            <person name="Zhu H."/>
            <person name="Zhou G.P."/>
            <person name="Wang M."/>
            <person name="Wang L."/>
        </authorList>
    </citation>
    <scope>NUCLEOTIDE SEQUENCE [LARGE SCALE GENOMIC DNA]</scope>
    <source>
        <strain evidence="3">ATCC 90039 / CBS 2479 / JCM 2466 / KCTC 7840 / NCYC 2677 / UAMH 7654</strain>
    </source>
</reference>
<sequence length="298" mass="31468">MPRDRGSPTAPPHDPVNGQQEFVNSHAAHSQNNNQQFNHHEANGHRTDAAHVTTQQVATAPVDDEGNPLAPLEIDDDLLPQALHAQLALSRARQTAAELAAHGLEAENGILRRALAEAEADAAPVRARARALQRVSHRQQRLIDLQWLMLDRRGVEVPHSVLGEGQARTAAAAAANGTNTNGTGDTEGGTPTHSDANSNAANNAESQAIDAMTLLSRAERSLASASDSLSALGVLLQAGNTTVGHADIMAIKGQIDGLHRTWAPLPAFHYAHASLRGNAAGQRLVDGLGGIEAYWTKD</sequence>
<accession>J4UFJ0</accession>
<feature type="region of interest" description="Disordered" evidence="1">
    <location>
        <begin position="166"/>
        <end position="201"/>
    </location>
</feature>
<protein>
    <submittedName>
        <fullName evidence="2">Uncharacterized protein</fullName>
    </submittedName>
</protein>
<organism evidence="2 3">
    <name type="scientific">Trichosporon asahii var. asahii (strain ATCC 90039 / CBS 2479 / JCM 2466 / KCTC 7840 / NBRC 103889/ NCYC 2677 / UAMH 7654)</name>
    <name type="common">Yeast</name>
    <dbReference type="NCBI Taxonomy" id="1186058"/>
    <lineage>
        <taxon>Eukaryota</taxon>
        <taxon>Fungi</taxon>
        <taxon>Dikarya</taxon>
        <taxon>Basidiomycota</taxon>
        <taxon>Agaricomycotina</taxon>
        <taxon>Tremellomycetes</taxon>
        <taxon>Trichosporonales</taxon>
        <taxon>Trichosporonaceae</taxon>
        <taxon>Trichosporon</taxon>
    </lineage>
</organism>
<dbReference type="RefSeq" id="XP_014181397.1">
    <property type="nucleotide sequence ID" value="XM_014325922.1"/>
</dbReference>
<feature type="region of interest" description="Disordered" evidence="1">
    <location>
        <begin position="1"/>
        <end position="20"/>
    </location>
</feature>
<dbReference type="VEuPathDB" id="FungiDB:A1Q1_00607"/>
<dbReference type="HOGENOM" id="CLU_934428_0_0_1"/>
<dbReference type="GeneID" id="25984121"/>
<comment type="caution">
    <text evidence="2">The sequence shown here is derived from an EMBL/GenBank/DDBJ whole genome shotgun (WGS) entry which is preliminary data.</text>
</comment>
<dbReference type="Proteomes" id="UP000002748">
    <property type="component" value="Unassembled WGS sequence"/>
</dbReference>
<evidence type="ECO:0000313" key="2">
    <source>
        <dbReference type="EMBL" id="EJT50140.1"/>
    </source>
</evidence>
<dbReference type="KEGG" id="tasa:A1Q1_00607"/>